<dbReference type="SUPFAM" id="SSF53187">
    <property type="entry name" value="Zn-dependent exopeptidases"/>
    <property type="match status" value="1"/>
</dbReference>
<dbReference type="Gene3D" id="3.40.630.10">
    <property type="entry name" value="Zn peptidases"/>
    <property type="match status" value="1"/>
</dbReference>
<evidence type="ECO:0000256" key="5">
    <source>
        <dbReference type="ARBA" id="ARBA00022729"/>
    </source>
</evidence>
<dbReference type="CDD" id="cd04816">
    <property type="entry name" value="PA_SaNapH_like"/>
    <property type="match status" value="1"/>
</dbReference>
<proteinExistence type="inferred from homology"/>
<dbReference type="AlphaFoldDB" id="A0A4Q7L738"/>
<feature type="domain" description="Peptidase M28" evidence="10">
    <location>
        <begin position="252"/>
        <end position="467"/>
    </location>
</feature>
<dbReference type="InterPro" id="IPR003137">
    <property type="entry name" value="PA_domain"/>
</dbReference>
<dbReference type="CDD" id="cd03876">
    <property type="entry name" value="M28_SGAP_like"/>
    <property type="match status" value="1"/>
</dbReference>
<keyword evidence="3" id="KW-0645">Protease</keyword>
<evidence type="ECO:0000256" key="4">
    <source>
        <dbReference type="ARBA" id="ARBA00022723"/>
    </source>
</evidence>
<evidence type="ECO:0000256" key="7">
    <source>
        <dbReference type="ARBA" id="ARBA00022833"/>
    </source>
</evidence>
<evidence type="ECO:0000256" key="2">
    <source>
        <dbReference type="ARBA" id="ARBA00022438"/>
    </source>
</evidence>
<dbReference type="GO" id="GO:0006508">
    <property type="term" value="P:proteolysis"/>
    <property type="evidence" value="ECO:0007669"/>
    <property type="project" value="UniProtKB-KW"/>
</dbReference>
<dbReference type="SUPFAM" id="SSF52025">
    <property type="entry name" value="PA domain"/>
    <property type="match status" value="1"/>
</dbReference>
<evidence type="ECO:0000256" key="3">
    <source>
        <dbReference type="ARBA" id="ARBA00022670"/>
    </source>
</evidence>
<dbReference type="GO" id="GO:0008235">
    <property type="term" value="F:metalloexopeptidase activity"/>
    <property type="evidence" value="ECO:0007669"/>
    <property type="project" value="InterPro"/>
</dbReference>
<dbReference type="InterPro" id="IPR045175">
    <property type="entry name" value="M28_fam"/>
</dbReference>
<dbReference type="InterPro" id="IPR007484">
    <property type="entry name" value="Peptidase_M28"/>
</dbReference>
<comment type="similarity">
    <text evidence="1">Belongs to the peptidase M28 family. M28A subfamily.</text>
</comment>
<keyword evidence="11" id="KW-0121">Carboxypeptidase</keyword>
<comment type="caution">
    <text evidence="11">The sequence shown here is derived from an EMBL/GenBank/DDBJ whole genome shotgun (WGS) entry which is preliminary data.</text>
</comment>
<evidence type="ECO:0000313" key="11">
    <source>
        <dbReference type="EMBL" id="RZS45096.1"/>
    </source>
</evidence>
<feature type="signal peptide" evidence="8">
    <location>
        <begin position="1"/>
        <end position="30"/>
    </location>
</feature>
<dbReference type="PANTHER" id="PTHR12147">
    <property type="entry name" value="METALLOPEPTIDASE M28 FAMILY MEMBER"/>
    <property type="match status" value="1"/>
</dbReference>
<dbReference type="OrthoDB" id="345880at2"/>
<evidence type="ECO:0000259" key="10">
    <source>
        <dbReference type="Pfam" id="PF04389"/>
    </source>
</evidence>
<dbReference type="EMBL" id="SGWQ01000001">
    <property type="protein sequence ID" value="RZS45096.1"/>
    <property type="molecule type" value="Genomic_DNA"/>
</dbReference>
<evidence type="ECO:0000313" key="12">
    <source>
        <dbReference type="Proteomes" id="UP000294257"/>
    </source>
</evidence>
<dbReference type="Proteomes" id="UP000294257">
    <property type="component" value="Unassembled WGS sequence"/>
</dbReference>
<dbReference type="RefSeq" id="WP_130342681.1">
    <property type="nucleotide sequence ID" value="NZ_SGWQ01000001.1"/>
</dbReference>
<evidence type="ECO:0000256" key="8">
    <source>
        <dbReference type="SAM" id="SignalP"/>
    </source>
</evidence>
<organism evidence="11 12">
    <name type="scientific">Herbihabitans rhizosphaerae</name>
    <dbReference type="NCBI Taxonomy" id="1872711"/>
    <lineage>
        <taxon>Bacteria</taxon>
        <taxon>Bacillati</taxon>
        <taxon>Actinomycetota</taxon>
        <taxon>Actinomycetes</taxon>
        <taxon>Pseudonocardiales</taxon>
        <taxon>Pseudonocardiaceae</taxon>
        <taxon>Herbihabitans</taxon>
    </lineage>
</organism>
<dbReference type="Gene3D" id="3.50.30.30">
    <property type="match status" value="1"/>
</dbReference>
<dbReference type="PANTHER" id="PTHR12147:SF26">
    <property type="entry name" value="PEPTIDASE M28 DOMAIN-CONTAINING PROTEIN"/>
    <property type="match status" value="1"/>
</dbReference>
<dbReference type="GO" id="GO:0004177">
    <property type="term" value="F:aminopeptidase activity"/>
    <property type="evidence" value="ECO:0007669"/>
    <property type="project" value="UniProtKB-KW"/>
</dbReference>
<keyword evidence="2" id="KW-0031">Aminopeptidase</keyword>
<accession>A0A4Q7L738</accession>
<keyword evidence="12" id="KW-1185">Reference proteome</keyword>
<keyword evidence="6" id="KW-0378">Hydrolase</keyword>
<keyword evidence="7" id="KW-0862">Zinc</keyword>
<dbReference type="InterPro" id="IPR046450">
    <property type="entry name" value="PA_dom_sf"/>
</dbReference>
<dbReference type="Pfam" id="PF02225">
    <property type="entry name" value="PA"/>
    <property type="match status" value="1"/>
</dbReference>
<reference evidence="11 12" key="1">
    <citation type="submission" date="2019-02" db="EMBL/GenBank/DDBJ databases">
        <title>Genomic Encyclopedia of Type Strains, Phase IV (KMG-IV): sequencing the most valuable type-strain genomes for metagenomic binning, comparative biology and taxonomic classification.</title>
        <authorList>
            <person name="Goeker M."/>
        </authorList>
    </citation>
    <scope>NUCLEOTIDE SEQUENCE [LARGE SCALE GENOMIC DNA]</scope>
    <source>
        <strain evidence="11 12">DSM 101727</strain>
    </source>
</reference>
<gene>
    <name evidence="11" type="ORF">EV193_101983</name>
</gene>
<dbReference type="Pfam" id="PF04389">
    <property type="entry name" value="Peptidase_M28"/>
    <property type="match status" value="1"/>
</dbReference>
<keyword evidence="5 8" id="KW-0732">Signal</keyword>
<sequence length="513" mass="52366">MPSATFKLRVGAAILAASAGLALSAIPASAAPAKADALPDGPALARQLVNKVKGANINRHLIAMQRFSDSTGGSRAASTEGHRRSAEYIAGKAEAAGFTVTRQEFPFTFTEKLAERLAVGGTNVPISIMTYSPSTPVGGLTAPLAVVPAGADATPGCEASDYAGVDVAGKVALISRGGCTFFDKQANAAAAGAVAAVIYNNVPGGIAGTLGAVGTIPTGGITQADGAALIGQAGAATTVELRALLEDRTSYNVIAETKTGRKDNVVMAGAHLDSVTEGAGINDNGSGSGALLETALQLGGSPKVNNTVRFAWWSAEEFGLVGSTYYVQQLPFEEQLNIALYLNFDMIASPNAAYFVYDGDDSDQTGAGPGPYGSAQIEQAFHGFLNTTGTPTEGTDFSGRSDYGEFIAVGIPSGGLFTGAEGVKTEAQAAKWGGRAGVAYDPCYHSACDNLGNLDRVALDRNADAIAWVTASYAISTEDVNGVPPRAQRAQARLASMRMAKVAHADAHGHVAS</sequence>
<feature type="chain" id="PRO_5020905561" evidence="8">
    <location>
        <begin position="31"/>
        <end position="513"/>
    </location>
</feature>
<dbReference type="InterPro" id="IPR041756">
    <property type="entry name" value="M28_SGAP-like"/>
</dbReference>
<evidence type="ECO:0000259" key="9">
    <source>
        <dbReference type="Pfam" id="PF02225"/>
    </source>
</evidence>
<dbReference type="GO" id="GO:0004180">
    <property type="term" value="F:carboxypeptidase activity"/>
    <property type="evidence" value="ECO:0007669"/>
    <property type="project" value="UniProtKB-KW"/>
</dbReference>
<protein>
    <submittedName>
        <fullName evidence="11">Zn-dependent M28 family amino/carboxypeptidase</fullName>
    </submittedName>
</protein>
<evidence type="ECO:0000256" key="6">
    <source>
        <dbReference type="ARBA" id="ARBA00022801"/>
    </source>
</evidence>
<feature type="domain" description="PA" evidence="9">
    <location>
        <begin position="141"/>
        <end position="229"/>
    </location>
</feature>
<evidence type="ECO:0000256" key="1">
    <source>
        <dbReference type="ARBA" id="ARBA00005957"/>
    </source>
</evidence>
<dbReference type="GO" id="GO:0046872">
    <property type="term" value="F:metal ion binding"/>
    <property type="evidence" value="ECO:0007669"/>
    <property type="project" value="UniProtKB-KW"/>
</dbReference>
<keyword evidence="4" id="KW-0479">Metal-binding</keyword>
<name>A0A4Q7L738_9PSEU</name>